<evidence type="ECO:0008006" key="3">
    <source>
        <dbReference type="Google" id="ProtNLM"/>
    </source>
</evidence>
<proteinExistence type="predicted"/>
<name>A0ABP0X563_9BRYO</name>
<accession>A0ABP0X563</accession>
<reference evidence="1" key="1">
    <citation type="submission" date="2024-02" db="EMBL/GenBank/DDBJ databases">
        <authorList>
            <consortium name="ELIXIR-Norway"/>
            <consortium name="Elixir Norway"/>
        </authorList>
    </citation>
    <scope>NUCLEOTIDE SEQUENCE</scope>
</reference>
<gene>
    <name evidence="1" type="ORF">CSSPJE1EN1_LOCUS19034</name>
</gene>
<protein>
    <recommendedName>
        <fullName evidence="3">Ribosomal protein S8</fullName>
    </recommendedName>
</protein>
<dbReference type="EMBL" id="OZ020100">
    <property type="protein sequence ID" value="CAK9273556.1"/>
    <property type="molecule type" value="Genomic_DNA"/>
</dbReference>
<sequence length="95" mass="10565">MQNPNLSLAHLTTLRMILGRTIPYVNVFVRVADRLVANPTEEVHICITAGHTSRNEDVRCYNVPTGNEVIMIIPGELGEVGNRDVIVHWRYGGGL</sequence>
<evidence type="ECO:0000313" key="1">
    <source>
        <dbReference type="EMBL" id="CAK9273556.1"/>
    </source>
</evidence>
<dbReference type="Proteomes" id="UP001497444">
    <property type="component" value="Chromosome 5"/>
</dbReference>
<evidence type="ECO:0000313" key="2">
    <source>
        <dbReference type="Proteomes" id="UP001497444"/>
    </source>
</evidence>
<organism evidence="1 2">
    <name type="scientific">Sphagnum jensenii</name>
    <dbReference type="NCBI Taxonomy" id="128206"/>
    <lineage>
        <taxon>Eukaryota</taxon>
        <taxon>Viridiplantae</taxon>
        <taxon>Streptophyta</taxon>
        <taxon>Embryophyta</taxon>
        <taxon>Bryophyta</taxon>
        <taxon>Sphagnophytina</taxon>
        <taxon>Sphagnopsida</taxon>
        <taxon>Sphagnales</taxon>
        <taxon>Sphagnaceae</taxon>
        <taxon>Sphagnum</taxon>
    </lineage>
</organism>
<keyword evidence="2" id="KW-1185">Reference proteome</keyword>